<keyword evidence="3" id="KW-1185">Reference proteome</keyword>
<dbReference type="PANTHER" id="PTHR33490">
    <property type="entry name" value="BLR5614 PROTEIN-RELATED"/>
    <property type="match status" value="1"/>
</dbReference>
<dbReference type="Pfam" id="PF01841">
    <property type="entry name" value="Transglut_core"/>
    <property type="match status" value="1"/>
</dbReference>
<dbReference type="InterPro" id="IPR038765">
    <property type="entry name" value="Papain-like_cys_pep_sf"/>
</dbReference>
<dbReference type="Proteomes" id="UP000703295">
    <property type="component" value="Unassembled WGS sequence"/>
</dbReference>
<name>A0ABS2ETU5_9BACE</name>
<feature type="domain" description="Transglutaminase-like" evidence="1">
    <location>
        <begin position="157"/>
        <end position="215"/>
    </location>
</feature>
<dbReference type="InterPro" id="IPR002931">
    <property type="entry name" value="Transglutaminase-like"/>
</dbReference>
<dbReference type="Gene3D" id="3.10.620.30">
    <property type="match status" value="1"/>
</dbReference>
<dbReference type="PANTHER" id="PTHR33490:SF6">
    <property type="entry name" value="SLL1049 PROTEIN"/>
    <property type="match status" value="1"/>
</dbReference>
<evidence type="ECO:0000259" key="1">
    <source>
        <dbReference type="SMART" id="SM00460"/>
    </source>
</evidence>
<organism evidence="2 3">
    <name type="scientific">Bacteroides mediterraneensis</name>
    <dbReference type="NCBI Taxonomy" id="1841856"/>
    <lineage>
        <taxon>Bacteria</taxon>
        <taxon>Pseudomonadati</taxon>
        <taxon>Bacteroidota</taxon>
        <taxon>Bacteroidia</taxon>
        <taxon>Bacteroidales</taxon>
        <taxon>Bacteroidaceae</taxon>
        <taxon>Bacteroides</taxon>
    </lineage>
</organism>
<dbReference type="EMBL" id="JACJJW010000009">
    <property type="protein sequence ID" value="MBM6758057.1"/>
    <property type="molecule type" value="Genomic_DNA"/>
</dbReference>
<reference evidence="2 3" key="1">
    <citation type="journal article" date="2021" name="Sci. Rep.">
        <title>The distribution of antibiotic resistance genes in chicken gut microbiota commensals.</title>
        <authorList>
            <person name="Juricova H."/>
            <person name="Matiasovicova J."/>
            <person name="Kubasova T."/>
            <person name="Cejkova D."/>
            <person name="Rychlik I."/>
        </authorList>
    </citation>
    <scope>NUCLEOTIDE SEQUENCE [LARGE SCALE GENOMIC DNA]</scope>
    <source>
        <strain evidence="2 3">An801</strain>
    </source>
</reference>
<evidence type="ECO:0000313" key="2">
    <source>
        <dbReference type="EMBL" id="MBM6758057.1"/>
    </source>
</evidence>
<protein>
    <submittedName>
        <fullName evidence="2">Transglutaminase family protein</fullName>
    </submittedName>
</protein>
<dbReference type="RefSeq" id="WP_204475237.1">
    <property type="nucleotide sequence ID" value="NZ_JACJJW010000009.1"/>
</dbReference>
<proteinExistence type="predicted"/>
<dbReference type="SUPFAM" id="SSF54001">
    <property type="entry name" value="Cysteine proteinases"/>
    <property type="match status" value="1"/>
</dbReference>
<comment type="caution">
    <text evidence="2">The sequence shown here is derived from an EMBL/GenBank/DDBJ whole genome shotgun (WGS) entry which is preliminary data.</text>
</comment>
<gene>
    <name evidence="2" type="ORF">H6A31_05045</name>
</gene>
<accession>A0ABS2ETU5</accession>
<dbReference type="InterPro" id="IPR013589">
    <property type="entry name" value="Bac_transglu_N"/>
</dbReference>
<dbReference type="Pfam" id="PF08379">
    <property type="entry name" value="Bact_transglu_N"/>
    <property type="match status" value="1"/>
</dbReference>
<evidence type="ECO:0000313" key="3">
    <source>
        <dbReference type="Proteomes" id="UP000703295"/>
    </source>
</evidence>
<dbReference type="SMART" id="SM00460">
    <property type="entry name" value="TGc"/>
    <property type="match status" value="1"/>
</dbReference>
<sequence>MMTKRYLYNYQTIIRFSSPITRHFFSLRCMPCVNACQQVVKRDMFLHPSDYLIYGADAWGNPLQYGSRAEAHDAFIFVSSGEAKLTPYCIPESTPGYVFRVESALTGLSDSMKAFLADGKQKKNNPLDSALLLADKIHDYMCYSPGSTQIDTTAMEAFQQRKGVCQDYAHILIALCRACGIPARYVNGFMQGTGVTHAWVEVLAGDEWRGIDPTNNRLIEYGYIKLAHGRDAMDCRVNRGVFTGNATQQTEIRVIVEEL</sequence>